<organism evidence="9 10">
    <name type="scientific">Aquicoccus porphyridii</name>
    <dbReference type="NCBI Taxonomy" id="1852029"/>
    <lineage>
        <taxon>Bacteria</taxon>
        <taxon>Pseudomonadati</taxon>
        <taxon>Pseudomonadota</taxon>
        <taxon>Alphaproteobacteria</taxon>
        <taxon>Rhodobacterales</taxon>
        <taxon>Paracoccaceae</taxon>
        <taxon>Aquicoccus</taxon>
    </lineage>
</organism>
<dbReference type="SUPFAM" id="SSF51735">
    <property type="entry name" value="NAD(P)-binding Rossmann-fold domains"/>
    <property type="match status" value="1"/>
</dbReference>
<comment type="catalytic activity">
    <reaction evidence="6">
        <text>(R)-pantoate + NADP(+) = 2-dehydropantoate + NADPH + H(+)</text>
        <dbReference type="Rhea" id="RHEA:16233"/>
        <dbReference type="ChEBI" id="CHEBI:11561"/>
        <dbReference type="ChEBI" id="CHEBI:15378"/>
        <dbReference type="ChEBI" id="CHEBI:15980"/>
        <dbReference type="ChEBI" id="CHEBI:57783"/>
        <dbReference type="ChEBI" id="CHEBI:58349"/>
        <dbReference type="EC" id="1.1.1.169"/>
    </reaction>
</comment>
<dbReference type="EC" id="1.1.1.169" evidence="2"/>
<gene>
    <name evidence="9" type="ORF">FLO80_13330</name>
</gene>
<feature type="domain" description="Ketopantoate reductase N-terminal" evidence="7">
    <location>
        <begin position="3"/>
        <end position="136"/>
    </location>
</feature>
<dbReference type="InterPro" id="IPR013332">
    <property type="entry name" value="KPR_N"/>
</dbReference>
<evidence type="ECO:0000256" key="5">
    <source>
        <dbReference type="ARBA" id="ARBA00032024"/>
    </source>
</evidence>
<comment type="caution">
    <text evidence="9">The sequence shown here is derived from an EMBL/GenBank/DDBJ whole genome shotgun (WGS) entry which is preliminary data.</text>
</comment>
<dbReference type="SUPFAM" id="SSF48179">
    <property type="entry name" value="6-phosphogluconate dehydrogenase C-terminal domain-like"/>
    <property type="match status" value="1"/>
</dbReference>
<evidence type="ECO:0000256" key="2">
    <source>
        <dbReference type="ARBA" id="ARBA00013014"/>
    </source>
</evidence>
<comment type="pathway">
    <text evidence="1">Cofactor biosynthesis; (R)-pantothenate biosynthesis; (R)-pantoate from 3-methyl-2-oxobutanoate: step 2/2.</text>
</comment>
<dbReference type="Pfam" id="PF08546">
    <property type="entry name" value="ApbA_C"/>
    <property type="match status" value="1"/>
</dbReference>
<dbReference type="Proteomes" id="UP000325291">
    <property type="component" value="Unassembled WGS sequence"/>
</dbReference>
<proteinExistence type="predicted"/>
<evidence type="ECO:0000259" key="8">
    <source>
        <dbReference type="Pfam" id="PF08546"/>
    </source>
</evidence>
<dbReference type="UniPathway" id="UPA00028">
    <property type="reaction ID" value="UER00004"/>
</dbReference>
<evidence type="ECO:0000256" key="1">
    <source>
        <dbReference type="ARBA" id="ARBA00004994"/>
    </source>
</evidence>
<evidence type="ECO:0000313" key="10">
    <source>
        <dbReference type="Proteomes" id="UP000325291"/>
    </source>
</evidence>
<dbReference type="Gene3D" id="3.40.50.720">
    <property type="entry name" value="NAD(P)-binding Rossmann-like Domain"/>
    <property type="match status" value="1"/>
</dbReference>
<evidence type="ECO:0000313" key="9">
    <source>
        <dbReference type="EMBL" id="KAA0913263.1"/>
    </source>
</evidence>
<feature type="domain" description="Ketopantoate reductase C-terminal" evidence="8">
    <location>
        <begin position="205"/>
        <end position="297"/>
    </location>
</feature>
<dbReference type="GO" id="GO:0008677">
    <property type="term" value="F:2-dehydropantoate 2-reductase activity"/>
    <property type="evidence" value="ECO:0007669"/>
    <property type="project" value="UniProtKB-EC"/>
</dbReference>
<keyword evidence="4" id="KW-0566">Pantothenate biosynthesis</keyword>
<dbReference type="InterPro" id="IPR013328">
    <property type="entry name" value="6PGD_dom2"/>
</dbReference>
<dbReference type="InterPro" id="IPR036291">
    <property type="entry name" value="NAD(P)-bd_dom_sf"/>
</dbReference>
<reference evidence="9 10" key="1">
    <citation type="submission" date="2019-07" db="EMBL/GenBank/DDBJ databases">
        <title>Aquicoccus porphyridii gen. nov., sp. nov., isolated from a small marine red alga, Porphyridium marinum.</title>
        <authorList>
            <person name="Liu L."/>
        </authorList>
    </citation>
    <scope>NUCLEOTIDE SEQUENCE [LARGE SCALE GENOMIC DNA]</scope>
    <source>
        <strain evidence="9 10">L1 8-17</strain>
    </source>
</reference>
<accession>A0A5A9Z7V4</accession>
<evidence type="ECO:0000259" key="7">
    <source>
        <dbReference type="Pfam" id="PF02558"/>
    </source>
</evidence>
<dbReference type="EMBL" id="VINQ01000010">
    <property type="protein sequence ID" value="KAA0913263.1"/>
    <property type="molecule type" value="Genomic_DNA"/>
</dbReference>
<keyword evidence="10" id="KW-1185">Reference proteome</keyword>
<dbReference type="GO" id="GO:0015940">
    <property type="term" value="P:pantothenate biosynthetic process"/>
    <property type="evidence" value="ECO:0007669"/>
    <property type="project" value="UniProtKB-UniPathway"/>
</dbReference>
<dbReference type="Pfam" id="PF02558">
    <property type="entry name" value="ApbA"/>
    <property type="match status" value="1"/>
</dbReference>
<dbReference type="InterPro" id="IPR008927">
    <property type="entry name" value="6-PGluconate_DH-like_C_sf"/>
</dbReference>
<sequence>MRVIIYGVGAVGGAVAAALVENGQEVIGIARGAQLEAIRAQGLRVRSPVFDRAVRFECVSDPAEIDFRADDAILLCMKTQDTAPALEALREAGVWKQPIFCVQNGVANERIALRVFPNVHGITVMLPAGLLAPGDVAAWCEPQFGMFDIGRYPEGNDADDARLAAAFEGSMITPFVLDDVMNSKYGKLLLNLGNITQAALGRGADTGEIGAALKDEAKAVYAAHGIAPVDLSESDPRRKELMRFGTIEGIENIGGSTVQSLARGAGSVETDYLNGEIALLGRIAGVSTPMNDAMTRLGAALARKGAAPGSMTLDDLRRFVG</sequence>
<protein>
    <recommendedName>
        <fullName evidence="3">2-dehydropantoate 2-reductase</fullName>
        <ecNumber evidence="2">1.1.1.169</ecNumber>
    </recommendedName>
    <alternativeName>
        <fullName evidence="5">Ketopantoate reductase</fullName>
    </alternativeName>
</protein>
<evidence type="ECO:0000256" key="4">
    <source>
        <dbReference type="ARBA" id="ARBA00022655"/>
    </source>
</evidence>
<dbReference type="InterPro" id="IPR013752">
    <property type="entry name" value="KPA_reductase"/>
</dbReference>
<name>A0A5A9Z7V4_9RHOB</name>
<dbReference type="RefSeq" id="WP_111368703.1">
    <property type="nucleotide sequence ID" value="NZ_VINQ01000010.1"/>
</dbReference>
<dbReference type="Gene3D" id="1.10.1040.10">
    <property type="entry name" value="N-(1-d-carboxylethyl)-l-norvaline Dehydrogenase, domain 2"/>
    <property type="match status" value="1"/>
</dbReference>
<dbReference type="AlphaFoldDB" id="A0A5A9Z7V4"/>
<evidence type="ECO:0000256" key="6">
    <source>
        <dbReference type="ARBA" id="ARBA00048793"/>
    </source>
</evidence>
<evidence type="ECO:0000256" key="3">
    <source>
        <dbReference type="ARBA" id="ARBA00019465"/>
    </source>
</evidence>